<feature type="non-terminal residue" evidence="1">
    <location>
        <position position="1"/>
    </location>
</feature>
<name>A0A0A9Z749_LYGHE</name>
<protein>
    <submittedName>
        <fullName evidence="1">Sodium/hydrogen exchanger 1</fullName>
    </submittedName>
</protein>
<reference evidence="1" key="1">
    <citation type="journal article" date="2014" name="PLoS ONE">
        <title>Transcriptome-Based Identification of ABC Transporters in the Western Tarnished Plant Bug Lygus hesperus.</title>
        <authorList>
            <person name="Hull J.J."/>
            <person name="Chaney K."/>
            <person name="Geib S.M."/>
            <person name="Fabrick J.A."/>
            <person name="Brent C.S."/>
            <person name="Walsh D."/>
            <person name="Lavine L.C."/>
        </authorList>
    </citation>
    <scope>NUCLEOTIDE SEQUENCE</scope>
</reference>
<dbReference type="EMBL" id="GBHO01004431">
    <property type="protein sequence ID" value="JAG39173.1"/>
    <property type="molecule type" value="Transcribed_RNA"/>
</dbReference>
<evidence type="ECO:0000313" key="1">
    <source>
        <dbReference type="EMBL" id="JAG39173.1"/>
    </source>
</evidence>
<proteinExistence type="predicted"/>
<dbReference type="AlphaFoldDB" id="A0A0A9Z749"/>
<gene>
    <name evidence="1" type="primary">SLC9A1</name>
    <name evidence="1" type="ORF">CM83_6766</name>
</gene>
<dbReference type="Gene3D" id="6.10.250.1040">
    <property type="match status" value="1"/>
</dbReference>
<reference evidence="1" key="2">
    <citation type="submission" date="2014-07" db="EMBL/GenBank/DDBJ databases">
        <authorList>
            <person name="Hull J."/>
        </authorList>
    </citation>
    <scope>NUCLEOTIDE SEQUENCE</scope>
</reference>
<sequence length="140" mass="16826">PAHVRHHHHSRHLLHCLLPRYHYKADCQNPKRQEERQEEPTMNERIHEKFMDHMMTGVEDILGHHGNHHLRDKFKRFDNHYIRPYVLRNAQGQDQKSWKLIRNSRCATPSTTCAETLRPSETFLELSLCRRYSETTPPET</sequence>
<accession>A0A0A9Z749</accession>
<organism evidence="1">
    <name type="scientific">Lygus hesperus</name>
    <name type="common">Western plant bug</name>
    <dbReference type="NCBI Taxonomy" id="30085"/>
    <lineage>
        <taxon>Eukaryota</taxon>
        <taxon>Metazoa</taxon>
        <taxon>Ecdysozoa</taxon>
        <taxon>Arthropoda</taxon>
        <taxon>Hexapoda</taxon>
        <taxon>Insecta</taxon>
        <taxon>Pterygota</taxon>
        <taxon>Neoptera</taxon>
        <taxon>Paraneoptera</taxon>
        <taxon>Hemiptera</taxon>
        <taxon>Heteroptera</taxon>
        <taxon>Panheteroptera</taxon>
        <taxon>Cimicomorpha</taxon>
        <taxon>Miridae</taxon>
        <taxon>Mirini</taxon>
        <taxon>Lygus</taxon>
    </lineage>
</organism>